<keyword evidence="3" id="KW-1185">Reference proteome</keyword>
<dbReference type="EMBL" id="CP080572">
    <property type="protein sequence ID" value="USG99081.1"/>
    <property type="molecule type" value="Genomic_DNA"/>
</dbReference>
<dbReference type="GeneID" id="72777860"/>
<dbReference type="GO" id="GO:0010181">
    <property type="term" value="F:FMN binding"/>
    <property type="evidence" value="ECO:0007669"/>
    <property type="project" value="InterPro"/>
</dbReference>
<dbReference type="GO" id="GO:0070819">
    <property type="term" value="F:menaquinone-dependent protoporphyrinogen oxidase activity"/>
    <property type="evidence" value="ECO:0007669"/>
    <property type="project" value="TreeGrafter"/>
</dbReference>
<dbReference type="PANTHER" id="PTHR38030:SF2">
    <property type="entry name" value="PROTOPORPHYRINOGEN IX DEHYDROGENASE [QUINONE]"/>
    <property type="match status" value="1"/>
</dbReference>
<organism evidence="2 3">
    <name type="scientific">Thermococcus argininiproducens</name>
    <dbReference type="NCBI Taxonomy" id="2866384"/>
    <lineage>
        <taxon>Archaea</taxon>
        <taxon>Methanobacteriati</taxon>
        <taxon>Methanobacteriota</taxon>
        <taxon>Thermococci</taxon>
        <taxon>Thermococcales</taxon>
        <taxon>Thermococcaceae</taxon>
        <taxon>Thermococcus</taxon>
    </lineage>
</organism>
<dbReference type="InterPro" id="IPR029039">
    <property type="entry name" value="Flavoprotein-like_sf"/>
</dbReference>
<name>A0A9E7SC83_9EURY</name>
<dbReference type="RefSeq" id="WP_251947508.1">
    <property type="nucleotide sequence ID" value="NZ_CP080572.1"/>
</dbReference>
<evidence type="ECO:0000259" key="1">
    <source>
        <dbReference type="PROSITE" id="PS50902"/>
    </source>
</evidence>
<dbReference type="Proteomes" id="UP001056425">
    <property type="component" value="Chromosome"/>
</dbReference>
<dbReference type="KEGG" id="thei:K1720_05895"/>
<reference evidence="2 3" key="1">
    <citation type="submission" date="2021-08" db="EMBL/GenBank/DDBJ databases">
        <title>Thermococcus onnuriiensis IOH2.</title>
        <authorList>
            <person name="Park Y.-J."/>
        </authorList>
    </citation>
    <scope>NUCLEOTIDE SEQUENCE [LARGE SCALE GENOMIC DNA]</scope>
    <source>
        <strain evidence="2 3">IOH2</strain>
    </source>
</reference>
<dbReference type="InterPro" id="IPR026816">
    <property type="entry name" value="Flavodoxin_dom"/>
</dbReference>
<feature type="domain" description="Flavodoxin-like" evidence="1">
    <location>
        <begin position="3"/>
        <end position="142"/>
    </location>
</feature>
<proteinExistence type="predicted"/>
<accession>A0A9E7SC83</accession>
<dbReference type="AlphaFoldDB" id="A0A9E7SC83"/>
<dbReference type="InterPro" id="IPR008254">
    <property type="entry name" value="Flavodoxin/NO_synth"/>
</dbReference>
<dbReference type="GO" id="GO:0006783">
    <property type="term" value="P:heme biosynthetic process"/>
    <property type="evidence" value="ECO:0007669"/>
    <property type="project" value="TreeGrafter"/>
</dbReference>
<sequence length="158" mass="18148">MKICILYDTKRGSTKKVALKIGEALKEKADIKIERVTDKFKVENCDLIIIGAPIYYERPLPSVINFIRSKNGLEGKKVAVFVLCIADKFGEFGKKYTEKRYMRLMTNPIKGKIIAKKVFDGWILNENPKTLEDAKQWALRVLEAFQTGKIIEKVEHPE</sequence>
<evidence type="ECO:0000313" key="3">
    <source>
        <dbReference type="Proteomes" id="UP001056425"/>
    </source>
</evidence>
<dbReference type="PROSITE" id="PS50902">
    <property type="entry name" value="FLAVODOXIN_LIKE"/>
    <property type="match status" value="1"/>
</dbReference>
<gene>
    <name evidence="2" type="ORF">K1720_05895</name>
</gene>
<dbReference type="Gene3D" id="3.40.50.360">
    <property type="match status" value="1"/>
</dbReference>
<protein>
    <submittedName>
        <fullName evidence="2">Flavodoxin domain-containing protein</fullName>
    </submittedName>
</protein>
<dbReference type="SUPFAM" id="SSF52218">
    <property type="entry name" value="Flavoproteins"/>
    <property type="match status" value="1"/>
</dbReference>
<dbReference type="PANTHER" id="PTHR38030">
    <property type="entry name" value="PROTOPORPHYRINOGEN IX DEHYDROGENASE [MENAQUINONE]"/>
    <property type="match status" value="1"/>
</dbReference>
<evidence type="ECO:0000313" key="2">
    <source>
        <dbReference type="EMBL" id="USG99081.1"/>
    </source>
</evidence>
<dbReference type="InterPro" id="IPR052200">
    <property type="entry name" value="Protoporphyrinogen_IX_DH"/>
</dbReference>
<dbReference type="Pfam" id="PF12724">
    <property type="entry name" value="Flavodoxin_5"/>
    <property type="match status" value="1"/>
</dbReference>